<evidence type="ECO:0000256" key="6">
    <source>
        <dbReference type="SAM" id="Phobius"/>
    </source>
</evidence>
<dbReference type="Gene3D" id="3.40.1710.10">
    <property type="entry name" value="abc type-2 transporter like domain"/>
    <property type="match status" value="1"/>
</dbReference>
<feature type="transmembrane region" description="Helical" evidence="6">
    <location>
        <begin position="637"/>
        <end position="659"/>
    </location>
</feature>
<dbReference type="NCBIfam" id="TIGR03062">
    <property type="entry name" value="pip_yhgE_Cterm"/>
    <property type="match status" value="1"/>
</dbReference>
<keyword evidence="4 6" id="KW-0472">Membrane</keyword>
<dbReference type="InterPro" id="IPR017501">
    <property type="entry name" value="Phage_infect_YhgE_C"/>
</dbReference>
<comment type="subcellular location">
    <subcellularLocation>
        <location evidence="1">Membrane</location>
        <topology evidence="1">Multi-pass membrane protein</topology>
    </subcellularLocation>
</comment>
<evidence type="ECO:0000256" key="2">
    <source>
        <dbReference type="ARBA" id="ARBA00022692"/>
    </source>
</evidence>
<dbReference type="Pfam" id="PF01061">
    <property type="entry name" value="ABC2_membrane"/>
    <property type="match status" value="1"/>
</dbReference>
<dbReference type="PANTHER" id="PTHR43077">
    <property type="entry name" value="TRANSPORT PERMEASE YVFS-RELATED"/>
    <property type="match status" value="1"/>
</dbReference>
<organism evidence="9 10">
    <name type="scientific">Clostridium beijerinckii</name>
    <name type="common">Clostridium MP</name>
    <dbReference type="NCBI Taxonomy" id="1520"/>
    <lineage>
        <taxon>Bacteria</taxon>
        <taxon>Bacillati</taxon>
        <taxon>Bacillota</taxon>
        <taxon>Clostridia</taxon>
        <taxon>Eubacteriales</taxon>
        <taxon>Clostridiaceae</taxon>
        <taxon>Clostridium</taxon>
    </lineage>
</organism>
<dbReference type="InterPro" id="IPR017500">
    <property type="entry name" value="Phage_infect_YhgE_N"/>
</dbReference>
<gene>
    <name evidence="9" type="ORF">LF65_00888</name>
</gene>
<evidence type="ECO:0000256" key="4">
    <source>
        <dbReference type="ARBA" id="ARBA00023136"/>
    </source>
</evidence>
<dbReference type="AlphaFoldDB" id="A0A0B5QGY2"/>
<dbReference type="GO" id="GO:0016020">
    <property type="term" value="C:membrane"/>
    <property type="evidence" value="ECO:0007669"/>
    <property type="project" value="UniProtKB-SubCell"/>
</dbReference>
<evidence type="ECO:0000259" key="8">
    <source>
        <dbReference type="Pfam" id="PF12698"/>
    </source>
</evidence>
<keyword evidence="3 6" id="KW-1133">Transmembrane helix</keyword>
<feature type="transmembrane region" description="Helical" evidence="6">
    <location>
        <begin position="20"/>
        <end position="38"/>
    </location>
</feature>
<feature type="transmembrane region" description="Helical" evidence="6">
    <location>
        <begin position="565"/>
        <end position="584"/>
    </location>
</feature>
<reference evidence="10" key="1">
    <citation type="submission" date="2014-12" db="EMBL/GenBank/DDBJ databases">
        <title>Genome sequence of Clostridium beijerinckii strain 59B.</title>
        <authorList>
            <person name="Little G.T."/>
            <person name="Minton N.P."/>
        </authorList>
    </citation>
    <scope>NUCLEOTIDE SEQUENCE [LARGE SCALE GENOMIC DNA]</scope>
    <source>
        <strain evidence="10">59B</strain>
    </source>
</reference>
<name>A0A0B5QGY2_CLOBE</name>
<dbReference type="PANTHER" id="PTHR43077:SF10">
    <property type="entry name" value="TRANSPORT PERMEASE PROTEIN"/>
    <property type="match status" value="1"/>
</dbReference>
<dbReference type="STRING" id="1520.LF65_00888"/>
<feature type="transmembrane region" description="Helical" evidence="6">
    <location>
        <begin position="666"/>
        <end position="684"/>
    </location>
</feature>
<accession>A0A0B5QGY2</accession>
<dbReference type="InterPro" id="IPR051328">
    <property type="entry name" value="T7SS_ABC-Transporter"/>
</dbReference>
<dbReference type="RefSeq" id="WP_041894367.1">
    <property type="nucleotide sequence ID" value="NZ_CP010086.2"/>
</dbReference>
<dbReference type="Proteomes" id="UP000031866">
    <property type="component" value="Chromosome"/>
</dbReference>
<protein>
    <submittedName>
        <fullName evidence="9">Phage infection protein</fullName>
    </submittedName>
</protein>
<evidence type="ECO:0000313" key="10">
    <source>
        <dbReference type="Proteomes" id="UP000031866"/>
    </source>
</evidence>
<dbReference type="NCBIfam" id="TIGR03061">
    <property type="entry name" value="pip_yhgE_Nterm"/>
    <property type="match status" value="1"/>
</dbReference>
<feature type="transmembrane region" description="Helical" evidence="6">
    <location>
        <begin position="696"/>
        <end position="716"/>
    </location>
</feature>
<feature type="coiled-coil region" evidence="5">
    <location>
        <begin position="493"/>
        <end position="520"/>
    </location>
</feature>
<proteinExistence type="predicted"/>
<sequence length="763" mass="85603">MKNIFRIYKRDINKIRTNWVARLMIMVMIIIPSMYSLINIKASWDPYSNTAGIKIAIINEDKGTVFKDKNINLGEDLVDKLKENDKLGWVFTDKENGEQGLLLEKYYATIEIPENFSEDITTLLEKNINKPKLIYTVNEKKNAIAPKMTDSGIKTVKNELDENAIKTVSGILFRICNERGVDIQDNRPKLRKIVDNIYELDDNVSEIETLLDDASNGTVNLKNVLTKTNDMLPTISNAIDSSSDFLNNSKSVLDDTQGKLSDISPTVKQDLIKSENVLDNSSVELKNLDENVLPEISKKVLLNVRDSAIATEETTNNVKYKLRNIKKLIDKLSDIEIKIPSFGDNAPNVDSIKLITDKLDKQLNSVKNMQDDLKDISKVISDNIDKLDTIENKLQMVADKSDEEVKKIDNDGLNVQTLKDIIKVVDEVHSLVADITDNYDSEIVPGVEKSINSTRKVLDDSLSIIDEGRNTLPEVEKLLSVSQDATNLTNDELTSLKSKLPDAKNKIHELSDKIKDMDEEDKIDELLDMMTSNWENQSDFVASPVEIEDNRLFPWPNYGTATTPFYTVLCLWVGGLLASALLSLEAPKFDDGTRIKPYEMYLGKLLLFLTVGVCQALVASIGSLIMLKVYAVHPIMYIFYSIFVSIIFVIVIYTAASILDDVGKAAIVIILVLQMAGASGNFPIEVAPVFFQKLFPFLPFTYAISGMRQIMAGIVYSILIKDIAVLSIYMFVSLIAGILLKGFMNSITNNFMEKLKKSGILRH</sequence>
<keyword evidence="2 6" id="KW-0812">Transmembrane</keyword>
<keyword evidence="5" id="KW-0175">Coiled coil</keyword>
<dbReference type="EMBL" id="CP010086">
    <property type="protein sequence ID" value="AJG97511.1"/>
    <property type="molecule type" value="Genomic_DNA"/>
</dbReference>
<feature type="transmembrane region" description="Helical" evidence="6">
    <location>
        <begin position="605"/>
        <end position="631"/>
    </location>
</feature>
<dbReference type="Pfam" id="PF12698">
    <property type="entry name" value="ABC2_membrane_3"/>
    <property type="match status" value="1"/>
</dbReference>
<dbReference type="OrthoDB" id="9811483at2"/>
<feature type="domain" description="ABC-2 type transporter transmembrane" evidence="8">
    <location>
        <begin position="24"/>
        <end position="183"/>
    </location>
</feature>
<evidence type="ECO:0000256" key="3">
    <source>
        <dbReference type="ARBA" id="ARBA00022989"/>
    </source>
</evidence>
<feature type="domain" description="ABC-2 type transporter transmembrane" evidence="7">
    <location>
        <begin position="596"/>
        <end position="711"/>
    </location>
</feature>
<evidence type="ECO:0000256" key="5">
    <source>
        <dbReference type="SAM" id="Coils"/>
    </source>
</evidence>
<evidence type="ECO:0000313" key="9">
    <source>
        <dbReference type="EMBL" id="AJG97511.1"/>
    </source>
</evidence>
<dbReference type="KEGG" id="cbei:LF65_00888"/>
<evidence type="ECO:0000259" key="7">
    <source>
        <dbReference type="Pfam" id="PF01061"/>
    </source>
</evidence>
<feature type="transmembrane region" description="Helical" evidence="6">
    <location>
        <begin position="723"/>
        <end position="744"/>
    </location>
</feature>
<dbReference type="InterPro" id="IPR013525">
    <property type="entry name" value="ABC2_TM"/>
</dbReference>
<evidence type="ECO:0000256" key="1">
    <source>
        <dbReference type="ARBA" id="ARBA00004141"/>
    </source>
</evidence>
<dbReference type="GO" id="GO:0140359">
    <property type="term" value="F:ABC-type transporter activity"/>
    <property type="evidence" value="ECO:0007669"/>
    <property type="project" value="InterPro"/>
</dbReference>